<feature type="transmembrane region" description="Helical" evidence="1">
    <location>
        <begin position="384"/>
        <end position="401"/>
    </location>
</feature>
<feature type="transmembrane region" description="Helical" evidence="1">
    <location>
        <begin position="164"/>
        <end position="185"/>
    </location>
</feature>
<feature type="transmembrane region" description="Helical" evidence="1">
    <location>
        <begin position="246"/>
        <end position="265"/>
    </location>
</feature>
<evidence type="ECO:0000313" key="3">
    <source>
        <dbReference type="Proteomes" id="UP000226437"/>
    </source>
</evidence>
<feature type="transmembrane region" description="Helical" evidence="1">
    <location>
        <begin position="99"/>
        <end position="119"/>
    </location>
</feature>
<dbReference type="OrthoDB" id="870007at2"/>
<name>A0A2G0CJM2_9BACT</name>
<organism evidence="2 3">
    <name type="scientific">Neolewinella marina</name>
    <dbReference type="NCBI Taxonomy" id="438751"/>
    <lineage>
        <taxon>Bacteria</taxon>
        <taxon>Pseudomonadati</taxon>
        <taxon>Bacteroidota</taxon>
        <taxon>Saprospiria</taxon>
        <taxon>Saprospirales</taxon>
        <taxon>Lewinellaceae</taxon>
        <taxon>Neolewinella</taxon>
    </lineage>
</organism>
<comment type="caution">
    <text evidence="2">The sequence shown here is derived from an EMBL/GenBank/DDBJ whole genome shotgun (WGS) entry which is preliminary data.</text>
</comment>
<sequence>MKPTYRWLAWIALLGFILADLAHSGLQYYHQPLDGDVAWNLVPAREVEPILNDPFGIQTWRDGRSYPNPNRFFCHWTYRTYFLGAPRLLQAVVDPVTSVYLAGALARLAVHLALLLLLARTVLGHWRFGSLSFMAVLALLTPFFQANGYRHDLGIIDPSVTYTFFYALPSAALLLFLLPFFDLFFHRKPPKTGWHRTLAWAGLAVFVCLSGPLNPAVILVITATAGPLWFIRILRREWRPVPQAYYLWWGWATALALYSLYVGSFNSLTIANELPLTELYARWPRGVFLQFTRKLAWPVLFFSLGIIYVLLGRGGDGARRTRQLFPWVGLFCLLYLLLLPLGGYRSYREFILRYDTILPVTLAAILVYAAGIHRLLADGKDSRRWWLLGLPLGVGLIFTLADRPDFQLQRCEEAALRTLAASTRDTVALPADCPVLSWETFTDPAWSEQNARLLRAWGIVDRPLLYHHSR</sequence>
<gene>
    <name evidence="2" type="ORF">CGL56_03755</name>
</gene>
<feature type="transmembrane region" description="Helical" evidence="1">
    <location>
        <begin position="126"/>
        <end position="144"/>
    </location>
</feature>
<feature type="transmembrane region" description="Helical" evidence="1">
    <location>
        <begin position="197"/>
        <end position="212"/>
    </location>
</feature>
<keyword evidence="3" id="KW-1185">Reference proteome</keyword>
<dbReference type="AlphaFoldDB" id="A0A2G0CJM2"/>
<accession>A0A2G0CJM2</accession>
<feature type="transmembrane region" description="Helical" evidence="1">
    <location>
        <begin position="324"/>
        <end position="344"/>
    </location>
</feature>
<feature type="transmembrane region" description="Helical" evidence="1">
    <location>
        <begin position="356"/>
        <end position="377"/>
    </location>
</feature>
<evidence type="ECO:0008006" key="4">
    <source>
        <dbReference type="Google" id="ProtNLM"/>
    </source>
</evidence>
<keyword evidence="1" id="KW-1133">Transmembrane helix</keyword>
<feature type="transmembrane region" description="Helical" evidence="1">
    <location>
        <begin position="295"/>
        <end position="312"/>
    </location>
</feature>
<evidence type="ECO:0000256" key="1">
    <source>
        <dbReference type="SAM" id="Phobius"/>
    </source>
</evidence>
<keyword evidence="1" id="KW-0812">Transmembrane</keyword>
<dbReference type="Proteomes" id="UP000226437">
    <property type="component" value="Unassembled WGS sequence"/>
</dbReference>
<reference evidence="2 3" key="1">
    <citation type="submission" date="2017-10" db="EMBL/GenBank/DDBJ databases">
        <title>The draft genome sequence of Lewinella marina KCTC 32374.</title>
        <authorList>
            <person name="Wang K."/>
        </authorList>
    </citation>
    <scope>NUCLEOTIDE SEQUENCE [LARGE SCALE GENOMIC DNA]</scope>
    <source>
        <strain evidence="2 3">MKG-38</strain>
    </source>
</reference>
<dbReference type="EMBL" id="PDLO01000001">
    <property type="protein sequence ID" value="PHL00166.1"/>
    <property type="molecule type" value="Genomic_DNA"/>
</dbReference>
<evidence type="ECO:0000313" key="2">
    <source>
        <dbReference type="EMBL" id="PHL00166.1"/>
    </source>
</evidence>
<keyword evidence="1" id="KW-0472">Membrane</keyword>
<protein>
    <recommendedName>
        <fullName evidence="4">Glycosyltransferase RgtA/B/C/D-like domain-containing protein</fullName>
    </recommendedName>
</protein>
<proteinExistence type="predicted"/>
<dbReference type="RefSeq" id="WP_099105145.1">
    <property type="nucleotide sequence ID" value="NZ_JAATJF010000001.1"/>
</dbReference>